<dbReference type="Proteomes" id="UP000199286">
    <property type="component" value="Unassembled WGS sequence"/>
</dbReference>
<evidence type="ECO:0000313" key="2">
    <source>
        <dbReference type="EMBL" id="SDY70561.1"/>
    </source>
</evidence>
<organism evidence="2 3">
    <name type="scientific">Citreimonas salinaria</name>
    <dbReference type="NCBI Taxonomy" id="321339"/>
    <lineage>
        <taxon>Bacteria</taxon>
        <taxon>Pseudomonadati</taxon>
        <taxon>Pseudomonadota</taxon>
        <taxon>Alphaproteobacteria</taxon>
        <taxon>Rhodobacterales</taxon>
        <taxon>Roseobacteraceae</taxon>
        <taxon>Citreimonas</taxon>
    </lineage>
</organism>
<dbReference type="STRING" id="321339.SAMN05444340_11559"/>
<feature type="signal peptide" evidence="1">
    <location>
        <begin position="1"/>
        <end position="22"/>
    </location>
</feature>
<proteinExistence type="predicted"/>
<feature type="chain" id="PRO_5011753811" evidence="1">
    <location>
        <begin position="23"/>
        <end position="490"/>
    </location>
</feature>
<dbReference type="EMBL" id="FNPF01000015">
    <property type="protein sequence ID" value="SDY70561.1"/>
    <property type="molecule type" value="Genomic_DNA"/>
</dbReference>
<evidence type="ECO:0000256" key="1">
    <source>
        <dbReference type="SAM" id="SignalP"/>
    </source>
</evidence>
<reference evidence="2 3" key="1">
    <citation type="submission" date="2016-10" db="EMBL/GenBank/DDBJ databases">
        <authorList>
            <person name="de Groot N.N."/>
        </authorList>
    </citation>
    <scope>NUCLEOTIDE SEQUENCE [LARGE SCALE GENOMIC DNA]</scope>
    <source>
        <strain evidence="2 3">DSM 26880</strain>
    </source>
</reference>
<dbReference type="AlphaFoldDB" id="A0A1H3M1H6"/>
<dbReference type="RefSeq" id="WP_089884728.1">
    <property type="nucleotide sequence ID" value="NZ_FNPF01000015.1"/>
</dbReference>
<keyword evidence="3" id="KW-1185">Reference proteome</keyword>
<evidence type="ECO:0000313" key="3">
    <source>
        <dbReference type="Proteomes" id="UP000199286"/>
    </source>
</evidence>
<accession>A0A1H3M1H6</accession>
<keyword evidence="1" id="KW-0732">Signal</keyword>
<sequence length="490" mass="51242">MTGRTILVAGLVLASTPALLHAQEDGSDRLSIDDVGIAIQDAGLPIEDLDGVYGGPKQQGVYFDDVSFGHAGVPYVAEALVVDMKTGDLWVDNLETTARDRGVISARSVSLNFRTLGDIGADDAWPDCGPRRIDLQPAETRIAVAGLVLQADRDMLGNEPPEISQVENIALTLGNRGEAGSCDLTAEWRIEDFRSQSAAMDTVQVDEASGSAAIPNHVLARLSSSEGEGSGLPAPRAISGRMAFDGVRMESGTGVSLGQADHIGLQIDLSGDYLDPLADGDLSTLPFPFPDAEIAFSAEGLHVPLSGVHTAASGRAAALELVGDGTFGLRFSDTGARLGAFLDMPGSIEAKLNLETSFSIPETQATVGDGLFERLGVTVLDKALLELSAPIVEDLKPGAPALVTSKIMAFVDGAPIPGRVKTSLVGMEDGIRDWLEEGFSQGKARISLDPPNPVNLAAIGAAFGIRPQIAANTTGFLLETGNAHDNETRR</sequence>
<name>A0A1H3M1H6_9RHOB</name>
<gene>
    <name evidence="2" type="ORF">SAMN05444340_11559</name>
</gene>
<protein>
    <submittedName>
        <fullName evidence="2">Uncharacterized protein</fullName>
    </submittedName>
</protein>